<organism evidence="11 12">
    <name type="scientific">Dioszegia hungarica</name>
    <dbReference type="NCBI Taxonomy" id="4972"/>
    <lineage>
        <taxon>Eukaryota</taxon>
        <taxon>Fungi</taxon>
        <taxon>Dikarya</taxon>
        <taxon>Basidiomycota</taxon>
        <taxon>Agaricomycotina</taxon>
        <taxon>Tremellomycetes</taxon>
        <taxon>Tremellales</taxon>
        <taxon>Bulleribasidiaceae</taxon>
        <taxon>Dioszegia</taxon>
    </lineage>
</organism>
<comment type="cofactor">
    <cofactor evidence="1">
        <name>FAD</name>
        <dbReference type="ChEBI" id="CHEBI:57692"/>
    </cofactor>
</comment>
<evidence type="ECO:0000256" key="6">
    <source>
        <dbReference type="ARBA" id="ARBA00022857"/>
    </source>
</evidence>
<evidence type="ECO:0000256" key="9">
    <source>
        <dbReference type="SAM" id="MobiDB-lite"/>
    </source>
</evidence>
<evidence type="ECO:0000256" key="4">
    <source>
        <dbReference type="ARBA" id="ARBA00022630"/>
    </source>
</evidence>
<reference evidence="11" key="1">
    <citation type="journal article" date="2022" name="G3 (Bethesda)">
        <title>High quality genome of the basidiomycete yeast Dioszegia hungarica PDD-24b-2 isolated from cloud water.</title>
        <authorList>
            <person name="Jarrige D."/>
            <person name="Haridas S."/>
            <person name="Bleykasten-Grosshans C."/>
            <person name="Joly M."/>
            <person name="Nadalig T."/>
            <person name="Sancelme M."/>
            <person name="Vuilleumier S."/>
            <person name="Grigoriev I.V."/>
            <person name="Amato P."/>
            <person name="Bringel F."/>
        </authorList>
    </citation>
    <scope>NUCLEOTIDE SEQUENCE</scope>
    <source>
        <strain evidence="11">PDD-24b-2</strain>
    </source>
</reference>
<dbReference type="NCBIfam" id="TIGR00677">
    <property type="entry name" value="fadh2_euk"/>
    <property type="match status" value="1"/>
</dbReference>
<evidence type="ECO:0000256" key="8">
    <source>
        <dbReference type="RuleBase" id="RU004254"/>
    </source>
</evidence>
<comment type="caution">
    <text evidence="11">The sequence shown here is derived from an EMBL/GenBank/DDBJ whole genome shotgun (WGS) entry which is preliminary data.</text>
</comment>
<dbReference type="PANTHER" id="PTHR45754:SF1">
    <property type="entry name" value="METHYLENETETRAHYDROFOLATE REDUCTASE 1"/>
    <property type="match status" value="1"/>
</dbReference>
<dbReference type="GO" id="GO:0009086">
    <property type="term" value="P:methionine biosynthetic process"/>
    <property type="evidence" value="ECO:0007669"/>
    <property type="project" value="TreeGrafter"/>
</dbReference>
<feature type="domain" description="MTHFR SAM-binding regulatory" evidence="10">
    <location>
        <begin position="381"/>
        <end position="630"/>
    </location>
</feature>
<evidence type="ECO:0000256" key="3">
    <source>
        <dbReference type="ARBA" id="ARBA00006743"/>
    </source>
</evidence>
<name>A0AA38H6R3_9TREE</name>
<dbReference type="FunFam" id="3.20.20.220:FF:000002">
    <property type="entry name" value="Methylenetetrahydrofolate reductase"/>
    <property type="match status" value="1"/>
</dbReference>
<evidence type="ECO:0000256" key="5">
    <source>
        <dbReference type="ARBA" id="ARBA00022827"/>
    </source>
</evidence>
<feature type="region of interest" description="Disordered" evidence="9">
    <location>
        <begin position="312"/>
        <end position="339"/>
    </location>
</feature>
<dbReference type="GO" id="GO:0005829">
    <property type="term" value="C:cytosol"/>
    <property type="evidence" value="ECO:0007669"/>
    <property type="project" value="TreeGrafter"/>
</dbReference>
<dbReference type="EMBL" id="JAKWFO010000008">
    <property type="protein sequence ID" value="KAI9633589.1"/>
    <property type="molecule type" value="Genomic_DNA"/>
</dbReference>
<keyword evidence="7" id="KW-0560">Oxidoreductase</keyword>
<accession>A0AA38H6R3</accession>
<dbReference type="InterPro" id="IPR029041">
    <property type="entry name" value="FAD-linked_oxidoreductase-like"/>
</dbReference>
<keyword evidence="12" id="KW-1185">Reference proteome</keyword>
<comment type="pathway">
    <text evidence="2 8">One-carbon metabolism; tetrahydrofolate interconversion.</text>
</comment>
<dbReference type="GeneID" id="77724979"/>
<keyword evidence="6" id="KW-0521">NADP</keyword>
<dbReference type="InterPro" id="IPR053806">
    <property type="entry name" value="MTHFR_C"/>
</dbReference>
<dbReference type="Pfam" id="PF02219">
    <property type="entry name" value="MTHFR"/>
    <property type="match status" value="1"/>
</dbReference>
<dbReference type="GO" id="GO:0071949">
    <property type="term" value="F:FAD binding"/>
    <property type="evidence" value="ECO:0007669"/>
    <property type="project" value="TreeGrafter"/>
</dbReference>
<keyword evidence="5" id="KW-0274">FAD</keyword>
<gene>
    <name evidence="11" type="ORF">MKK02DRAFT_17377</name>
</gene>
<keyword evidence="4" id="KW-0285">Flavoprotein</keyword>
<dbReference type="AlphaFoldDB" id="A0AA38H6R3"/>
<dbReference type="GO" id="GO:0004489">
    <property type="term" value="F:methylenetetrahydrofolate reductase [NAD(P)H] activity"/>
    <property type="evidence" value="ECO:0007669"/>
    <property type="project" value="InterPro"/>
</dbReference>
<comment type="similarity">
    <text evidence="3">Belongs to the methylenetetrahydrofolate reductase family.</text>
</comment>
<dbReference type="GO" id="GO:0035999">
    <property type="term" value="P:tetrahydrofolate interconversion"/>
    <property type="evidence" value="ECO:0007669"/>
    <property type="project" value="TreeGrafter"/>
</dbReference>
<evidence type="ECO:0000259" key="10">
    <source>
        <dbReference type="Pfam" id="PF21895"/>
    </source>
</evidence>
<dbReference type="Proteomes" id="UP001164286">
    <property type="component" value="Unassembled WGS sequence"/>
</dbReference>
<dbReference type="SUPFAM" id="SSF51730">
    <property type="entry name" value="FAD-linked oxidoreductase"/>
    <property type="match status" value="1"/>
</dbReference>
<dbReference type="InterPro" id="IPR004621">
    <property type="entry name" value="Fadh2_euk"/>
</dbReference>
<feature type="compositionally biased region" description="Polar residues" evidence="9">
    <location>
        <begin position="327"/>
        <end position="339"/>
    </location>
</feature>
<dbReference type="PANTHER" id="PTHR45754">
    <property type="entry name" value="METHYLENETETRAHYDROFOLATE REDUCTASE"/>
    <property type="match status" value="1"/>
</dbReference>
<dbReference type="Gene3D" id="3.20.20.220">
    <property type="match status" value="1"/>
</dbReference>
<evidence type="ECO:0000313" key="12">
    <source>
        <dbReference type="Proteomes" id="UP001164286"/>
    </source>
</evidence>
<evidence type="ECO:0000256" key="2">
    <source>
        <dbReference type="ARBA" id="ARBA00004777"/>
    </source>
</evidence>
<evidence type="ECO:0000313" key="11">
    <source>
        <dbReference type="EMBL" id="KAI9633589.1"/>
    </source>
</evidence>
<dbReference type="RefSeq" id="XP_052943366.1">
    <property type="nucleotide sequence ID" value="XM_053085778.1"/>
</dbReference>
<sequence>MPRLTDLITAHPAPFHTFEFFPPRTEAGFVNLLDRVRRLAQPPLPAPLAVSVTWGAGGATAEKSLELAEEVVKLGLDVVLHLTCTNMPKEKVDDALTNARALGIHNILALRGDPPRPEEYSLPTEAPLPDFFQHADDLVRYIRQTHGDFFCVGVAGYPTPHVDSANEADDLKWLKAKCDAGADFILTQLFYDVEGFEKWVGSVRESGITLPIIPGIMPIQNFASFRRLVKLTQCPVPDSIMADLEPIKTDDSAVKQYGAQLATRMVNRLISSKLVPGVHFCTLNLEKSVRTILESLDWVKTPASEHSSPLLRHNKLIIEDEDDTSRRTSSVSGMSISPSEASQLAQWGLTNRALQPAPKKGLGTQGVGMGGQVEKNAKAEDSWDEYPNGRFTDIRSPAYGEIDGWGSGLKTNANQALLEWGTPTTSADLSALFCAYLNSLPSAPTTPFCDLPLSPESQTILPRLIALNSPDKQYWTVGSQPAVDAAYSDDPIHGWGPKGGYVFQKAFVEFFVPTKEMDRIEERLKRAGGEAVSMYAANKAGDFRTNTLSDAVNAVTWGVFPGQEIVQSTIIEETSFLAWKEEAFEIWSEWARLYPRGSESRTLLDGVGEQWWLVSLIHHDYKDKEGLWEFLLSE</sequence>
<evidence type="ECO:0000256" key="7">
    <source>
        <dbReference type="ARBA" id="ARBA00023002"/>
    </source>
</evidence>
<dbReference type="CDD" id="cd00537">
    <property type="entry name" value="MTHFR"/>
    <property type="match status" value="1"/>
</dbReference>
<proteinExistence type="inferred from homology"/>
<dbReference type="InterPro" id="IPR003171">
    <property type="entry name" value="Mehydrof_redctse-like"/>
</dbReference>
<protein>
    <submittedName>
        <fullName evidence="11">Methylenetetrahydrofolate reductase-domain-containing protein</fullName>
    </submittedName>
</protein>
<dbReference type="Pfam" id="PF21895">
    <property type="entry name" value="MTHFR_C"/>
    <property type="match status" value="1"/>
</dbReference>
<evidence type="ECO:0000256" key="1">
    <source>
        <dbReference type="ARBA" id="ARBA00001974"/>
    </source>
</evidence>